<evidence type="ECO:0008006" key="4">
    <source>
        <dbReference type="Google" id="ProtNLM"/>
    </source>
</evidence>
<feature type="region of interest" description="Disordered" evidence="1">
    <location>
        <begin position="245"/>
        <end position="333"/>
    </location>
</feature>
<dbReference type="AlphaFoldDB" id="A0A543CFM3"/>
<feature type="compositionally biased region" description="Basic and acidic residues" evidence="1">
    <location>
        <begin position="407"/>
        <end position="427"/>
    </location>
</feature>
<feature type="compositionally biased region" description="Polar residues" evidence="1">
    <location>
        <begin position="142"/>
        <end position="154"/>
    </location>
</feature>
<proteinExistence type="predicted"/>
<feature type="region of interest" description="Disordered" evidence="1">
    <location>
        <begin position="1"/>
        <end position="26"/>
    </location>
</feature>
<keyword evidence="3" id="KW-1185">Reference proteome</keyword>
<evidence type="ECO:0000313" key="2">
    <source>
        <dbReference type="EMBL" id="TQL95903.1"/>
    </source>
</evidence>
<feature type="region of interest" description="Disordered" evidence="1">
    <location>
        <begin position="407"/>
        <end position="435"/>
    </location>
</feature>
<evidence type="ECO:0000256" key="1">
    <source>
        <dbReference type="SAM" id="MobiDB-lite"/>
    </source>
</evidence>
<evidence type="ECO:0000313" key="3">
    <source>
        <dbReference type="Proteomes" id="UP000316096"/>
    </source>
</evidence>
<accession>A0A543CFM3</accession>
<dbReference type="InterPro" id="IPR038332">
    <property type="entry name" value="PPE_sf"/>
</dbReference>
<feature type="region of interest" description="Disordered" evidence="1">
    <location>
        <begin position="142"/>
        <end position="223"/>
    </location>
</feature>
<organism evidence="2 3">
    <name type="scientific">Actinoallomurus bryophytorum</name>
    <dbReference type="NCBI Taxonomy" id="1490222"/>
    <lineage>
        <taxon>Bacteria</taxon>
        <taxon>Bacillati</taxon>
        <taxon>Actinomycetota</taxon>
        <taxon>Actinomycetes</taxon>
        <taxon>Streptosporangiales</taxon>
        <taxon>Thermomonosporaceae</taxon>
        <taxon>Actinoallomurus</taxon>
    </lineage>
</organism>
<dbReference type="Gene3D" id="1.20.1260.20">
    <property type="entry name" value="PPE superfamily"/>
    <property type="match status" value="1"/>
</dbReference>
<dbReference type="SUPFAM" id="SSF140453">
    <property type="entry name" value="EsxAB dimer-like"/>
    <property type="match status" value="1"/>
</dbReference>
<sequence>MADSYSAPMRSTAPTGSPAQYTDPKSIDALLKSSDPEAVTASGRSYQKFAAAYEKIAGELLSMRTDLHDAWTGKDAAAAQSQLREVWSAAATVHQTANTFGVTIERHGSEHLAWYKYNKPPSKDLPEAQSWMTGANERVTQAWSSLPQDLSTSLPPGAGTLEHGPASNGPAHAGQGPAGGGSHSLGSKGSAYHSSATDAVDRGSSRDGGAGTELAGMSPSGLVGGGFGPVPPVGNYGGGSGFGGPGLPPPIAGPNMSAPGLITPGGILGAQAARPGVAGTGRGGKPSGMAGEAESAGAGAETRPGTAAPMTGAGSTEKRERTRQTWLTEDEEVWTGGIEAAPQLIENEQPAVEAPEPVDPPIEIDLSADGDALSAILADLDIESPHDDVPDVSARIGELQAQLADLERQRDAKSGLPRADEDVDAARDWLTGEDA</sequence>
<dbReference type="EMBL" id="VFOZ01000001">
    <property type="protein sequence ID" value="TQL95903.1"/>
    <property type="molecule type" value="Genomic_DNA"/>
</dbReference>
<comment type="caution">
    <text evidence="2">The sequence shown here is derived from an EMBL/GenBank/DDBJ whole genome shotgun (WGS) entry which is preliminary data.</text>
</comment>
<protein>
    <recommendedName>
        <fullName evidence="4">PPE family protein</fullName>
    </recommendedName>
</protein>
<name>A0A543CFM3_9ACTN</name>
<dbReference type="InterPro" id="IPR036689">
    <property type="entry name" value="ESAT-6-like_sf"/>
</dbReference>
<gene>
    <name evidence="2" type="ORF">FB559_1415</name>
</gene>
<dbReference type="Proteomes" id="UP000316096">
    <property type="component" value="Unassembled WGS sequence"/>
</dbReference>
<reference evidence="2 3" key="1">
    <citation type="submission" date="2019-06" db="EMBL/GenBank/DDBJ databases">
        <title>Sequencing the genomes of 1000 actinobacteria strains.</title>
        <authorList>
            <person name="Klenk H.-P."/>
        </authorList>
    </citation>
    <scope>NUCLEOTIDE SEQUENCE [LARGE SCALE GENOMIC DNA]</scope>
    <source>
        <strain evidence="2 3">DSM 102200</strain>
    </source>
</reference>
<feature type="compositionally biased region" description="Low complexity" evidence="1">
    <location>
        <begin position="290"/>
        <end position="301"/>
    </location>
</feature>